<evidence type="ECO:0000259" key="4">
    <source>
        <dbReference type="PROSITE" id="PS50055"/>
    </source>
</evidence>
<dbReference type="PROSITE" id="PS50055">
    <property type="entry name" value="TYR_PHOSPHATASE_PTP"/>
    <property type="match status" value="1"/>
</dbReference>
<evidence type="ECO:0000256" key="2">
    <source>
        <dbReference type="SAM" id="Phobius"/>
    </source>
</evidence>
<dbReference type="InterPro" id="IPR008979">
    <property type="entry name" value="Galactose-bd-like_sf"/>
</dbReference>
<sequence length="678" mass="74222">MFKSERIYLCVLGFVLRACKCAGESKVVLQGATLSTNESVYGNWVLNRAIDGSTGCTAIKRPTWFQLSLPQTYFVKRIVLQGRTDGAFEQLREITMFGVNADNNTVEQRVNTSSDILRTYEISPPQAMQAIRVIGHELVGHTWERPPHYMTICEIEVYRQEDCMIGTYGPNCVQRCQCLEGPCETVTGSCRTGCQRGWTGAACNQTCDNGWHGQGCLTQCGQCLNNATCNKTSGVCPDGCAAGYNGSLCIEKCDDGLHGLRYQNKCGNCQNKVPCNTVSGLCPGECEPGYNGTMCKDACDNGWYGQGCLTQCGQCLNNATCNKTNGMCPDGCAAGYKGSLCVHECENERYGLACEKICGNCKNKVPCNKLSGVCPGACGLGYNGTMCIEACDVGFFGDNCSAACGKCNGACQHIDGICSQGCEHGFAGDLCMTQLNQSKLIGPAVGGSVGGIVVIAIVIVSIIAIRRRRSTPTKRHQVDDILVAIQNDKDSKIDQTPTTSKTKPLKGPNEAISNAVYANTGSPEEDGLYYNSEPLHRERKRTEIRLIAVDKLREFVGDNYQNEKLFHQEFDKIPYGLQHPTIVASAATGKNRYKEMYAYDHSRVILRRIADEPTSDYINACHVDGYTEDKKYIASQGPVNPMVGDFWRMVWEQDVCIIVMATKLVEEGKMKCLKYWGE</sequence>
<organism evidence="5 6">
    <name type="scientific">Dreissena polymorpha</name>
    <name type="common">Zebra mussel</name>
    <name type="synonym">Mytilus polymorpha</name>
    <dbReference type="NCBI Taxonomy" id="45954"/>
    <lineage>
        <taxon>Eukaryota</taxon>
        <taxon>Metazoa</taxon>
        <taxon>Spiralia</taxon>
        <taxon>Lophotrochozoa</taxon>
        <taxon>Mollusca</taxon>
        <taxon>Bivalvia</taxon>
        <taxon>Autobranchia</taxon>
        <taxon>Heteroconchia</taxon>
        <taxon>Euheterodonta</taxon>
        <taxon>Imparidentia</taxon>
        <taxon>Neoheterodontei</taxon>
        <taxon>Myida</taxon>
        <taxon>Dreissenoidea</taxon>
        <taxon>Dreissenidae</taxon>
        <taxon>Dreissena</taxon>
    </lineage>
</organism>
<dbReference type="Gene3D" id="2.60.120.260">
    <property type="entry name" value="Galactose-binding domain-like"/>
    <property type="match status" value="1"/>
</dbReference>
<gene>
    <name evidence="5" type="ORF">DPMN_066431</name>
</gene>
<feature type="domain" description="Tyrosine-protein phosphatase" evidence="4">
    <location>
        <begin position="590"/>
        <end position="678"/>
    </location>
</feature>
<dbReference type="PRINTS" id="PR00700">
    <property type="entry name" value="PRTYPHPHTASE"/>
</dbReference>
<accession>A0A9D3YYE2</accession>
<proteinExistence type="predicted"/>
<keyword evidence="2" id="KW-0812">Transmembrane</keyword>
<dbReference type="Proteomes" id="UP000828390">
    <property type="component" value="Unassembled WGS sequence"/>
</dbReference>
<dbReference type="InterPro" id="IPR000242">
    <property type="entry name" value="PTP_cat"/>
</dbReference>
<feature type="signal peptide" evidence="3">
    <location>
        <begin position="1"/>
        <end position="21"/>
    </location>
</feature>
<name>A0A9D3YYE2_DREPO</name>
<keyword evidence="1" id="KW-0245">EGF-like domain</keyword>
<keyword evidence="6" id="KW-1185">Reference proteome</keyword>
<dbReference type="AlphaFoldDB" id="A0A9D3YYE2"/>
<dbReference type="PANTHER" id="PTHR24043">
    <property type="entry name" value="SCAVENGER RECEPTOR CLASS F"/>
    <property type="match status" value="1"/>
</dbReference>
<dbReference type="InterPro" id="IPR000742">
    <property type="entry name" value="EGF"/>
</dbReference>
<dbReference type="GO" id="GO:0004725">
    <property type="term" value="F:protein tyrosine phosphatase activity"/>
    <property type="evidence" value="ECO:0007669"/>
    <property type="project" value="InterPro"/>
</dbReference>
<keyword evidence="2" id="KW-1133">Transmembrane helix</keyword>
<dbReference type="SUPFAM" id="SSF52799">
    <property type="entry name" value="(Phosphotyrosine protein) phosphatases II"/>
    <property type="match status" value="1"/>
</dbReference>
<dbReference type="SUPFAM" id="SSF49785">
    <property type="entry name" value="Galactose-binding domain-like"/>
    <property type="match status" value="1"/>
</dbReference>
<reference evidence="5" key="2">
    <citation type="submission" date="2020-11" db="EMBL/GenBank/DDBJ databases">
        <authorList>
            <person name="McCartney M.A."/>
            <person name="Auch B."/>
            <person name="Kono T."/>
            <person name="Mallez S."/>
            <person name="Becker A."/>
            <person name="Gohl D.M."/>
            <person name="Silverstein K.A.T."/>
            <person name="Koren S."/>
            <person name="Bechman K.B."/>
            <person name="Herman A."/>
            <person name="Abrahante J.E."/>
            <person name="Garbe J."/>
        </authorList>
    </citation>
    <scope>NUCLEOTIDE SEQUENCE</scope>
    <source>
        <strain evidence="5">Duluth1</strain>
        <tissue evidence="5">Whole animal</tissue>
    </source>
</reference>
<evidence type="ECO:0000313" key="6">
    <source>
        <dbReference type="Proteomes" id="UP000828390"/>
    </source>
</evidence>
<evidence type="ECO:0000256" key="1">
    <source>
        <dbReference type="ARBA" id="ARBA00022536"/>
    </source>
</evidence>
<dbReference type="Pfam" id="PF00102">
    <property type="entry name" value="Y_phosphatase"/>
    <property type="match status" value="1"/>
</dbReference>
<dbReference type="Gene3D" id="2.170.300.10">
    <property type="entry name" value="Tie2 ligand-binding domain superfamily"/>
    <property type="match status" value="2"/>
</dbReference>
<evidence type="ECO:0000313" key="5">
    <source>
        <dbReference type="EMBL" id="KAH3707037.1"/>
    </source>
</evidence>
<keyword evidence="3" id="KW-0732">Signal</keyword>
<evidence type="ECO:0000256" key="3">
    <source>
        <dbReference type="SAM" id="SignalP"/>
    </source>
</evidence>
<dbReference type="PANTHER" id="PTHR24043:SF8">
    <property type="entry name" value="EGF-LIKE DOMAIN-CONTAINING PROTEIN"/>
    <property type="match status" value="1"/>
</dbReference>
<feature type="chain" id="PRO_5038669811" description="Tyrosine-protein phosphatase domain-containing protein" evidence="3">
    <location>
        <begin position="22"/>
        <end position="678"/>
    </location>
</feature>
<reference evidence="5" key="1">
    <citation type="journal article" date="2019" name="bioRxiv">
        <title>The Genome of the Zebra Mussel, Dreissena polymorpha: A Resource for Invasive Species Research.</title>
        <authorList>
            <person name="McCartney M.A."/>
            <person name="Auch B."/>
            <person name="Kono T."/>
            <person name="Mallez S."/>
            <person name="Zhang Y."/>
            <person name="Obille A."/>
            <person name="Becker A."/>
            <person name="Abrahante J.E."/>
            <person name="Garbe J."/>
            <person name="Badalamenti J.P."/>
            <person name="Herman A."/>
            <person name="Mangelson H."/>
            <person name="Liachko I."/>
            <person name="Sullivan S."/>
            <person name="Sone E.D."/>
            <person name="Koren S."/>
            <person name="Silverstein K.A.T."/>
            <person name="Beckman K.B."/>
            <person name="Gohl D.M."/>
        </authorList>
    </citation>
    <scope>NUCLEOTIDE SEQUENCE</scope>
    <source>
        <strain evidence="5">Duluth1</strain>
        <tissue evidence="5">Whole animal</tissue>
    </source>
</reference>
<comment type="caution">
    <text evidence="5">The sequence shown here is derived from an EMBL/GenBank/DDBJ whole genome shotgun (WGS) entry which is preliminary data.</text>
</comment>
<dbReference type="InterPro" id="IPR042635">
    <property type="entry name" value="MEGF10/SREC1/2-like"/>
</dbReference>
<feature type="transmembrane region" description="Helical" evidence="2">
    <location>
        <begin position="440"/>
        <end position="465"/>
    </location>
</feature>
<protein>
    <recommendedName>
        <fullName evidence="4">Tyrosine-protein phosphatase domain-containing protein</fullName>
    </recommendedName>
</protein>
<dbReference type="GO" id="GO:0005044">
    <property type="term" value="F:scavenger receptor activity"/>
    <property type="evidence" value="ECO:0007669"/>
    <property type="project" value="InterPro"/>
</dbReference>
<dbReference type="EMBL" id="JAIWYP010000014">
    <property type="protein sequence ID" value="KAH3707037.1"/>
    <property type="molecule type" value="Genomic_DNA"/>
</dbReference>
<keyword evidence="2" id="KW-0472">Membrane</keyword>
<dbReference type="SMART" id="SM00194">
    <property type="entry name" value="PTPc"/>
    <property type="match status" value="1"/>
</dbReference>
<dbReference type="Gene3D" id="3.90.190.10">
    <property type="entry name" value="Protein tyrosine phosphatase superfamily"/>
    <property type="match status" value="1"/>
</dbReference>
<dbReference type="SMART" id="SM00181">
    <property type="entry name" value="EGF"/>
    <property type="match status" value="5"/>
</dbReference>
<dbReference type="InterPro" id="IPR029021">
    <property type="entry name" value="Prot-tyrosine_phosphatase-like"/>
</dbReference>